<evidence type="ECO:0000313" key="1">
    <source>
        <dbReference type="EMBL" id="CAL17514.1"/>
    </source>
</evidence>
<protein>
    <submittedName>
        <fullName evidence="1">Uncharacterized protein</fullName>
    </submittedName>
</protein>
<dbReference type="STRING" id="393595.ABO_2066"/>
<keyword evidence="2" id="KW-1185">Reference proteome</keyword>
<dbReference type="EMBL" id="AM286690">
    <property type="protein sequence ID" value="CAL17514.1"/>
    <property type="molecule type" value="Genomic_DNA"/>
</dbReference>
<evidence type="ECO:0000313" key="2">
    <source>
        <dbReference type="Proteomes" id="UP000008871"/>
    </source>
</evidence>
<proteinExistence type="predicted"/>
<dbReference type="KEGG" id="abo:ABO_2066"/>
<dbReference type="Proteomes" id="UP000008871">
    <property type="component" value="Chromosome"/>
</dbReference>
<name>Q0VMT4_ALCBS</name>
<accession>Q0VMT4</accession>
<dbReference type="AlphaFoldDB" id="Q0VMT4"/>
<dbReference type="HOGENOM" id="CLU_2893889_0_0_6"/>
<reference evidence="1 2" key="1">
    <citation type="journal article" date="2006" name="Nat. Biotechnol.">
        <title>Genome sequence of the ubiquitous hydrocarbon-degrading marine bacterium Alcanivorax borkumensis.</title>
        <authorList>
            <person name="Schneiker S."/>
            <person name="Martins dos Santos V.A.P."/>
            <person name="Bartels D."/>
            <person name="Bekel T."/>
            <person name="Brecht M."/>
            <person name="Buhrmester J."/>
            <person name="Chernikova T.N."/>
            <person name="Denaro R."/>
            <person name="Ferrer M."/>
            <person name="Gertler C."/>
            <person name="Goesmann A."/>
            <person name="Golyshina O.V."/>
            <person name="Kaminski F."/>
            <person name="Khachane A.N."/>
            <person name="Lang S."/>
            <person name="Linke B."/>
            <person name="McHardy A.C."/>
            <person name="Meyer F."/>
            <person name="Nechitaylo T."/>
            <person name="Puehler A."/>
            <person name="Regenhardt D."/>
            <person name="Rupp O."/>
            <person name="Sabirova J.S."/>
            <person name="Selbitschka W."/>
            <person name="Yakimov M.M."/>
            <person name="Timmis K.N."/>
            <person name="Vorhoelter F.-J."/>
            <person name="Weidner S."/>
            <person name="Kaiser O."/>
            <person name="Golyshin P.N."/>
        </authorList>
    </citation>
    <scope>NUCLEOTIDE SEQUENCE [LARGE SCALE GENOMIC DNA]</scope>
    <source>
        <strain evidence="2">ATCC 700651 / DSM 11573 / NCIMB 13689 / SK2</strain>
    </source>
</reference>
<organism evidence="1 2">
    <name type="scientific">Alcanivorax borkumensis (strain ATCC 700651 / DSM 11573 / NCIMB 13689 / SK2)</name>
    <dbReference type="NCBI Taxonomy" id="393595"/>
    <lineage>
        <taxon>Bacteria</taxon>
        <taxon>Pseudomonadati</taxon>
        <taxon>Pseudomonadota</taxon>
        <taxon>Gammaproteobacteria</taxon>
        <taxon>Oceanospirillales</taxon>
        <taxon>Alcanivoracaceae</taxon>
        <taxon>Alcanivorax</taxon>
    </lineage>
</organism>
<gene>
    <name evidence="1" type="ordered locus">ABO_2066</name>
</gene>
<sequence length="62" mass="7187">MNILHLKVGIVDAWKVIHPFFDGGEFDRKNDTALLIGRIERQAEEWLTDITFLFQCHDCAAQ</sequence>